<protein>
    <submittedName>
        <fullName evidence="2">Uncharacterized protein</fullName>
    </submittedName>
</protein>
<name>A0A420ZC25_UNCK3</name>
<dbReference type="Proteomes" id="UP000281261">
    <property type="component" value="Unassembled WGS sequence"/>
</dbReference>
<comment type="caution">
    <text evidence="2">The sequence shown here is derived from an EMBL/GenBank/DDBJ whole genome shotgun (WGS) entry which is preliminary data.</text>
</comment>
<reference evidence="2 3" key="1">
    <citation type="submission" date="2018-06" db="EMBL/GenBank/DDBJ databases">
        <title>Extensive metabolic versatility and redundancy in microbially diverse, dynamic hydrothermal sediments.</title>
        <authorList>
            <person name="Dombrowski N."/>
            <person name="Teske A."/>
            <person name="Baker B.J."/>
        </authorList>
    </citation>
    <scope>NUCLEOTIDE SEQUENCE [LARGE SCALE GENOMIC DNA]</scope>
    <source>
        <strain evidence="2">B79_G16</strain>
    </source>
</reference>
<dbReference type="EMBL" id="QMNG01000037">
    <property type="protein sequence ID" value="RLC36675.1"/>
    <property type="molecule type" value="Genomic_DNA"/>
</dbReference>
<sequence>MQRVSAEFRQRRNWSVGDSSVRRPKSVENENKGSHMSGDRQVQVFMNSRSELVKGSHKSPYVTLSKACRPASKTPASEILQGAIQSDRPLARATRKWCFRGGEGFKSPAEAGFSLT</sequence>
<dbReference type="AlphaFoldDB" id="A0A420ZC25"/>
<evidence type="ECO:0000313" key="2">
    <source>
        <dbReference type="EMBL" id="RLC36675.1"/>
    </source>
</evidence>
<feature type="compositionally biased region" description="Basic and acidic residues" evidence="1">
    <location>
        <begin position="1"/>
        <end position="10"/>
    </location>
</feature>
<feature type="region of interest" description="Disordered" evidence="1">
    <location>
        <begin position="1"/>
        <end position="41"/>
    </location>
</feature>
<proteinExistence type="predicted"/>
<organism evidence="2 3">
    <name type="scientific">candidate division Kazan bacterium</name>
    <dbReference type="NCBI Taxonomy" id="2202143"/>
    <lineage>
        <taxon>Bacteria</taxon>
        <taxon>Bacteria division Kazan-3B-28</taxon>
    </lineage>
</organism>
<evidence type="ECO:0000313" key="3">
    <source>
        <dbReference type="Proteomes" id="UP000281261"/>
    </source>
</evidence>
<gene>
    <name evidence="2" type="ORF">DRH29_04045</name>
</gene>
<accession>A0A420ZC25</accession>
<evidence type="ECO:0000256" key="1">
    <source>
        <dbReference type="SAM" id="MobiDB-lite"/>
    </source>
</evidence>